<feature type="compositionally biased region" description="Basic and acidic residues" evidence="1">
    <location>
        <begin position="65"/>
        <end position="78"/>
    </location>
</feature>
<evidence type="ECO:0000256" key="1">
    <source>
        <dbReference type="SAM" id="MobiDB-lite"/>
    </source>
</evidence>
<accession>A0A150FV53</accession>
<dbReference type="EMBL" id="LSYV01000424">
    <property type="protein sequence ID" value="KXZ41501.1"/>
    <property type="molecule type" value="Genomic_DNA"/>
</dbReference>
<dbReference type="Proteomes" id="UP000075714">
    <property type="component" value="Unassembled WGS sequence"/>
</dbReference>
<dbReference type="OrthoDB" id="540492at2759"/>
<dbReference type="AlphaFoldDB" id="A0A150FV53"/>
<proteinExistence type="predicted"/>
<evidence type="ECO:0000313" key="2">
    <source>
        <dbReference type="EMBL" id="KXZ41501.1"/>
    </source>
</evidence>
<feature type="compositionally biased region" description="Basic and acidic residues" evidence="1">
    <location>
        <begin position="1"/>
        <end position="31"/>
    </location>
</feature>
<organism evidence="2 3">
    <name type="scientific">Gonium pectorale</name>
    <name type="common">Green alga</name>
    <dbReference type="NCBI Taxonomy" id="33097"/>
    <lineage>
        <taxon>Eukaryota</taxon>
        <taxon>Viridiplantae</taxon>
        <taxon>Chlorophyta</taxon>
        <taxon>core chlorophytes</taxon>
        <taxon>Chlorophyceae</taxon>
        <taxon>CS clade</taxon>
        <taxon>Chlamydomonadales</taxon>
        <taxon>Volvocaceae</taxon>
        <taxon>Gonium</taxon>
    </lineage>
</organism>
<name>A0A150FV53_GONPE</name>
<protein>
    <submittedName>
        <fullName evidence="2">Uncharacterized protein</fullName>
    </submittedName>
</protein>
<feature type="region of interest" description="Disordered" evidence="1">
    <location>
        <begin position="1"/>
        <end position="84"/>
    </location>
</feature>
<sequence length="84" mass="9477">MTHMSEKQKEQIAQEKFGRHYDELDTDEKKAVGGQFRANELGHEGYSDMGKKGGKKGGYSTGYAHDPEEQKKHTDRTGNETAME</sequence>
<feature type="compositionally biased region" description="Basic and acidic residues" evidence="1">
    <location>
        <begin position="40"/>
        <end position="51"/>
    </location>
</feature>
<gene>
    <name evidence="2" type="ORF">GPECTOR_427g295</name>
</gene>
<comment type="caution">
    <text evidence="2">The sequence shown here is derived from an EMBL/GenBank/DDBJ whole genome shotgun (WGS) entry which is preliminary data.</text>
</comment>
<reference evidence="3" key="1">
    <citation type="journal article" date="2016" name="Nat. Commun.">
        <title>The Gonium pectorale genome demonstrates co-option of cell cycle regulation during the evolution of multicellularity.</title>
        <authorList>
            <person name="Hanschen E.R."/>
            <person name="Marriage T.N."/>
            <person name="Ferris P.J."/>
            <person name="Hamaji T."/>
            <person name="Toyoda A."/>
            <person name="Fujiyama A."/>
            <person name="Neme R."/>
            <person name="Noguchi H."/>
            <person name="Minakuchi Y."/>
            <person name="Suzuki M."/>
            <person name="Kawai-Toyooka H."/>
            <person name="Smith D.R."/>
            <person name="Sparks H."/>
            <person name="Anderson J."/>
            <person name="Bakaric R."/>
            <person name="Luria V."/>
            <person name="Karger A."/>
            <person name="Kirschner M.W."/>
            <person name="Durand P.M."/>
            <person name="Michod R.E."/>
            <person name="Nozaki H."/>
            <person name="Olson B.J."/>
        </authorList>
    </citation>
    <scope>NUCLEOTIDE SEQUENCE [LARGE SCALE GENOMIC DNA]</scope>
    <source>
        <strain evidence="3">NIES-2863</strain>
    </source>
</reference>
<keyword evidence="3" id="KW-1185">Reference proteome</keyword>
<evidence type="ECO:0000313" key="3">
    <source>
        <dbReference type="Proteomes" id="UP000075714"/>
    </source>
</evidence>